<keyword evidence="1" id="KW-1133">Transmembrane helix</keyword>
<name>A0A1S2M1Y4_9BACI</name>
<keyword evidence="3" id="KW-1185">Reference proteome</keyword>
<keyword evidence="1" id="KW-0472">Membrane</keyword>
<dbReference type="Gene3D" id="2.40.50.660">
    <property type="match status" value="1"/>
</dbReference>
<evidence type="ECO:0000313" key="3">
    <source>
        <dbReference type="Proteomes" id="UP000179524"/>
    </source>
</evidence>
<keyword evidence="1" id="KW-0812">Transmembrane</keyword>
<evidence type="ECO:0008006" key="4">
    <source>
        <dbReference type="Google" id="ProtNLM"/>
    </source>
</evidence>
<protein>
    <recommendedName>
        <fullName evidence="4">DUF2500 domain-containing protein</fullName>
    </recommendedName>
</protein>
<dbReference type="EMBL" id="MLQR01000001">
    <property type="protein sequence ID" value="OIJ17665.1"/>
    <property type="molecule type" value="Genomic_DNA"/>
</dbReference>
<feature type="transmembrane region" description="Helical" evidence="1">
    <location>
        <begin position="6"/>
        <end position="28"/>
    </location>
</feature>
<dbReference type="Proteomes" id="UP000179524">
    <property type="component" value="Unassembled WGS sequence"/>
</dbReference>
<proteinExistence type="predicted"/>
<dbReference type="InterPro" id="IPR019635">
    <property type="entry name" value="DUF2500"/>
</dbReference>
<dbReference type="OrthoDB" id="282886at2"/>
<sequence length="125" mass="14420">MIDPFSFAQFFIPLIFIIVIGGIIFNVAKGVSEWHSNNQQPTLTVNTRVVSKRTETSRHMHNHNGHHHHHTTTHYYITFEVESSDRIELSVKGKQYGLIAEGDIGKLTFQGTRYHNFERISNTQN</sequence>
<dbReference type="AlphaFoldDB" id="A0A1S2M1Y4"/>
<gene>
    <name evidence="2" type="ORF">BKP37_02405</name>
</gene>
<comment type="caution">
    <text evidence="2">The sequence shown here is derived from an EMBL/GenBank/DDBJ whole genome shotgun (WGS) entry which is preliminary data.</text>
</comment>
<dbReference type="Pfam" id="PF10694">
    <property type="entry name" value="DUF2500"/>
    <property type="match status" value="1"/>
</dbReference>
<organism evidence="2 3">
    <name type="scientific">Anaerobacillus alkalilacustris</name>
    <dbReference type="NCBI Taxonomy" id="393763"/>
    <lineage>
        <taxon>Bacteria</taxon>
        <taxon>Bacillati</taxon>
        <taxon>Bacillota</taxon>
        <taxon>Bacilli</taxon>
        <taxon>Bacillales</taxon>
        <taxon>Bacillaceae</taxon>
        <taxon>Anaerobacillus</taxon>
    </lineage>
</organism>
<reference evidence="2 3" key="1">
    <citation type="submission" date="2016-10" db="EMBL/GenBank/DDBJ databases">
        <title>Draft genome sequences of four alkaliphilic bacteria belonging to the Anaerobacillus genus.</title>
        <authorList>
            <person name="Bassil N.M."/>
            <person name="Lloyd J.R."/>
        </authorList>
    </citation>
    <scope>NUCLEOTIDE SEQUENCE [LARGE SCALE GENOMIC DNA]</scope>
    <source>
        <strain evidence="2 3">DSM 18345</strain>
    </source>
</reference>
<evidence type="ECO:0000256" key="1">
    <source>
        <dbReference type="SAM" id="Phobius"/>
    </source>
</evidence>
<accession>A0A1S2M1Y4</accession>
<evidence type="ECO:0000313" key="2">
    <source>
        <dbReference type="EMBL" id="OIJ17665.1"/>
    </source>
</evidence>